<dbReference type="RefSeq" id="XP_002506171.1">
    <property type="nucleotide sequence ID" value="XM_002506125.1"/>
</dbReference>
<dbReference type="Pfam" id="PF00106">
    <property type="entry name" value="adh_short"/>
    <property type="match status" value="1"/>
</dbReference>
<dbReference type="KEGG" id="mis:MICPUN_88011"/>
<name>C1EH20_MICCC</name>
<dbReference type="NCBIfam" id="NF006133">
    <property type="entry name" value="PRK08278.1"/>
    <property type="match status" value="1"/>
</dbReference>
<dbReference type="InterPro" id="IPR036291">
    <property type="entry name" value="NAD(P)-bd_dom_sf"/>
</dbReference>
<dbReference type="PANTHER" id="PTHR42808:SF3">
    <property type="entry name" value="HYDROXYSTEROID DEHYDROGENASE-LIKE PROTEIN 2"/>
    <property type="match status" value="1"/>
</dbReference>
<dbReference type="PRINTS" id="PR00081">
    <property type="entry name" value="GDHRDH"/>
</dbReference>
<gene>
    <name evidence="2" type="ORF">MICPUN_88011</name>
</gene>
<evidence type="ECO:0000313" key="3">
    <source>
        <dbReference type="Proteomes" id="UP000002009"/>
    </source>
</evidence>
<dbReference type="OrthoDB" id="417891at2759"/>
<dbReference type="Gene3D" id="3.40.50.720">
    <property type="entry name" value="NAD(P)-binding Rossmann-like Domain"/>
    <property type="match status" value="1"/>
</dbReference>
<reference evidence="2 3" key="1">
    <citation type="journal article" date="2009" name="Science">
        <title>Green evolution and dynamic adaptations revealed by genomes of the marine picoeukaryotes Micromonas.</title>
        <authorList>
            <person name="Worden A.Z."/>
            <person name="Lee J.H."/>
            <person name="Mock T."/>
            <person name="Rouze P."/>
            <person name="Simmons M.P."/>
            <person name="Aerts A.L."/>
            <person name="Allen A.E."/>
            <person name="Cuvelier M.L."/>
            <person name="Derelle E."/>
            <person name="Everett M.V."/>
            <person name="Foulon E."/>
            <person name="Grimwood J."/>
            <person name="Gundlach H."/>
            <person name="Henrissat B."/>
            <person name="Napoli C."/>
            <person name="McDonald S.M."/>
            <person name="Parker M.S."/>
            <person name="Rombauts S."/>
            <person name="Salamov A."/>
            <person name="Von Dassow P."/>
            <person name="Badger J.H."/>
            <person name="Coutinho P.M."/>
            <person name="Demir E."/>
            <person name="Dubchak I."/>
            <person name="Gentemann C."/>
            <person name="Eikrem W."/>
            <person name="Gready J.E."/>
            <person name="John U."/>
            <person name="Lanier W."/>
            <person name="Lindquist E.A."/>
            <person name="Lucas S."/>
            <person name="Mayer K.F."/>
            <person name="Moreau H."/>
            <person name="Not F."/>
            <person name="Otillar R."/>
            <person name="Panaud O."/>
            <person name="Pangilinan J."/>
            <person name="Paulsen I."/>
            <person name="Piegu B."/>
            <person name="Poliakov A."/>
            <person name="Robbens S."/>
            <person name="Schmutz J."/>
            <person name="Toulza E."/>
            <person name="Wyss T."/>
            <person name="Zelensky A."/>
            <person name="Zhou K."/>
            <person name="Armbrust E.V."/>
            <person name="Bhattacharya D."/>
            <person name="Goodenough U.W."/>
            <person name="Van de Peer Y."/>
            <person name="Grigoriev I.V."/>
        </authorList>
    </citation>
    <scope>NUCLEOTIDE SEQUENCE [LARGE SCALE GENOMIC DNA]</scope>
    <source>
        <strain evidence="3">RCC299 / NOUM17</strain>
    </source>
</reference>
<dbReference type="SUPFAM" id="SSF51735">
    <property type="entry name" value="NAD(P)-binding Rossmann-fold domains"/>
    <property type="match status" value="1"/>
</dbReference>
<dbReference type="InterPro" id="IPR002347">
    <property type="entry name" value="SDR_fam"/>
</dbReference>
<feature type="non-terminal residue" evidence="2">
    <location>
        <position position="358"/>
    </location>
</feature>
<dbReference type="PANTHER" id="PTHR42808">
    <property type="entry name" value="HYDROXYSTEROID DEHYDROGENASE-LIKE PROTEIN 2"/>
    <property type="match status" value="1"/>
</dbReference>
<dbReference type="EMBL" id="CP001332">
    <property type="protein sequence ID" value="ACO67429.1"/>
    <property type="molecule type" value="Genomic_DNA"/>
</dbReference>
<organism evidence="2 3">
    <name type="scientific">Micromonas commoda (strain RCC299 / NOUM17 / CCMP2709)</name>
    <name type="common">Picoplanktonic green alga</name>
    <dbReference type="NCBI Taxonomy" id="296587"/>
    <lineage>
        <taxon>Eukaryota</taxon>
        <taxon>Viridiplantae</taxon>
        <taxon>Chlorophyta</taxon>
        <taxon>Mamiellophyceae</taxon>
        <taxon>Mamiellales</taxon>
        <taxon>Mamiellaceae</taxon>
        <taxon>Micromonas</taxon>
    </lineage>
</organism>
<evidence type="ECO:0000259" key="1">
    <source>
        <dbReference type="SMART" id="SM00822"/>
    </source>
</evidence>
<dbReference type="InterPro" id="IPR051935">
    <property type="entry name" value="HSDL2"/>
</dbReference>
<dbReference type="InterPro" id="IPR057326">
    <property type="entry name" value="KR_dom"/>
</dbReference>
<proteinExistence type="predicted"/>
<keyword evidence="3" id="KW-1185">Reference proteome</keyword>
<dbReference type="AlphaFoldDB" id="C1EH20"/>
<dbReference type="STRING" id="296587.C1EH20"/>
<dbReference type="Proteomes" id="UP000002009">
    <property type="component" value="Chromosome 14"/>
</dbReference>
<dbReference type="SMART" id="SM00822">
    <property type="entry name" value="PKS_KR"/>
    <property type="match status" value="1"/>
</dbReference>
<protein>
    <recommendedName>
        <fullName evidence="1">Ketoreductase domain-containing protein</fullName>
    </recommendedName>
</protein>
<evidence type="ECO:0000313" key="2">
    <source>
        <dbReference type="EMBL" id="ACO67429.1"/>
    </source>
</evidence>
<sequence length="358" mass="39310">MHGVEITPELIRELQLDRDSERDDPNAPPPVKLDVLECLGRTETPLFAALERCRVAARSVGERPSVELGEEWDEFLRGCAFSLDDKVVVVTGASRGIGESIAVRLAQRGANVALLATSWTPNSTLPGTIGEAWERCRKVRKDEDCVIGVRCDITDPGQVDFALNQIVKKWGRVDVVINNASTHWPKTVAETDRRRYDKMMNVNVKGAFNVTTACMPWLRLAHNAHVLTIAPAPLPDNAWLEPHACYTASKVGMSLLSIALEARWRDAGVAFNTLWPRHAVATAATSFIGGDRLVRASRTPAIVADAAFRIVVSPANFLSGRAFSDRDVLRSCGITDFAPYNVDPDLSHEPVSDFFVAQ</sequence>
<accession>C1EH20</accession>
<feature type="domain" description="Ketoreductase" evidence="1">
    <location>
        <begin position="86"/>
        <end position="267"/>
    </location>
</feature>
<dbReference type="GeneID" id="8248894"/>
<dbReference type="InParanoid" id="C1EH20"/>
<dbReference type="eggNOG" id="KOG0725">
    <property type="taxonomic scope" value="Eukaryota"/>
</dbReference>